<evidence type="ECO:0000313" key="4">
    <source>
        <dbReference type="Proteomes" id="UP001596201"/>
    </source>
</evidence>
<dbReference type="PANTHER" id="PTHR48090">
    <property type="entry name" value="UNDECAPRENYL-PHOSPHATE 4-DEOXY-4-FORMAMIDO-L-ARABINOSE TRANSFERASE-RELATED"/>
    <property type="match status" value="1"/>
</dbReference>
<dbReference type="Pfam" id="PF00535">
    <property type="entry name" value="Glycos_transf_2"/>
    <property type="match status" value="1"/>
</dbReference>
<dbReference type="SUPFAM" id="SSF53448">
    <property type="entry name" value="Nucleotide-diphospho-sugar transferases"/>
    <property type="match status" value="1"/>
</dbReference>
<dbReference type="InterPro" id="IPR001173">
    <property type="entry name" value="Glyco_trans_2-like"/>
</dbReference>
<evidence type="ECO:0000313" key="3">
    <source>
        <dbReference type="EMBL" id="MFC5367596.1"/>
    </source>
</evidence>
<sequence length="337" mass="37186">MYKNNTIGVVVPAYNEEGFVGEVIDTIPGFVDVAYVVDDGSTDGTWEEICDHAAAVNEGHDSEATGFDRLVVPVQHEENRGVGGALKTGYLQALEDGVDITAVLGGDGQMDPDILTKYIDPIAEGDADYTKGNRFMRTDQLDAMPRFRLVGNAVLSYLTKVASGYWKTMDPQNGYTAISREALETADIENMYEYYGYCNDLLVKLNVENLRVADVSHSAEYVYDDEDWKSHISYDEYVPRVSLMLLRNFLWRLKQKYLLRDFHPLAAFYLVGTLLSGVAAVGTAVAGLSRSESGGTGRWVLGFVVGLAFFLAGTVLDLEDNEALELQITGDTYEDGR</sequence>
<protein>
    <submittedName>
        <fullName evidence="3">Glycosyltransferase family 2 protein</fullName>
    </submittedName>
</protein>
<feature type="domain" description="Glycosyltransferase 2-like" evidence="2">
    <location>
        <begin position="9"/>
        <end position="184"/>
    </location>
</feature>
<name>A0ABD5RC60_9EURY</name>
<dbReference type="InterPro" id="IPR050256">
    <property type="entry name" value="Glycosyltransferase_2"/>
</dbReference>
<dbReference type="Proteomes" id="UP001596201">
    <property type="component" value="Unassembled WGS sequence"/>
</dbReference>
<dbReference type="InterPro" id="IPR029044">
    <property type="entry name" value="Nucleotide-diphossugar_trans"/>
</dbReference>
<proteinExistence type="predicted"/>
<dbReference type="Gene3D" id="3.90.550.10">
    <property type="entry name" value="Spore Coat Polysaccharide Biosynthesis Protein SpsA, Chain A"/>
    <property type="match status" value="1"/>
</dbReference>
<dbReference type="AlphaFoldDB" id="A0ABD5RC60"/>
<keyword evidence="1" id="KW-1133">Transmembrane helix</keyword>
<dbReference type="PANTHER" id="PTHR48090:SF7">
    <property type="entry name" value="RFBJ PROTEIN"/>
    <property type="match status" value="1"/>
</dbReference>
<feature type="transmembrane region" description="Helical" evidence="1">
    <location>
        <begin position="299"/>
        <end position="316"/>
    </location>
</feature>
<keyword evidence="1" id="KW-0812">Transmembrane</keyword>
<evidence type="ECO:0000256" key="1">
    <source>
        <dbReference type="SAM" id="Phobius"/>
    </source>
</evidence>
<comment type="caution">
    <text evidence="3">The sequence shown here is derived from an EMBL/GenBank/DDBJ whole genome shotgun (WGS) entry which is preliminary data.</text>
</comment>
<organism evidence="3 4">
    <name type="scientific">Salinirubrum litoreum</name>
    <dbReference type="NCBI Taxonomy" id="1126234"/>
    <lineage>
        <taxon>Archaea</taxon>
        <taxon>Methanobacteriati</taxon>
        <taxon>Methanobacteriota</taxon>
        <taxon>Stenosarchaea group</taxon>
        <taxon>Halobacteria</taxon>
        <taxon>Halobacteriales</taxon>
        <taxon>Haloferacaceae</taxon>
        <taxon>Salinirubrum</taxon>
    </lineage>
</organism>
<gene>
    <name evidence="3" type="ORF">ACFPJ5_11680</name>
</gene>
<evidence type="ECO:0000259" key="2">
    <source>
        <dbReference type="Pfam" id="PF00535"/>
    </source>
</evidence>
<dbReference type="EMBL" id="JBHSKX010000002">
    <property type="protein sequence ID" value="MFC5367596.1"/>
    <property type="molecule type" value="Genomic_DNA"/>
</dbReference>
<accession>A0ABD5RC60</accession>
<feature type="transmembrane region" description="Helical" evidence="1">
    <location>
        <begin position="266"/>
        <end position="287"/>
    </location>
</feature>
<dbReference type="CDD" id="cd04179">
    <property type="entry name" value="DPM_DPG-synthase_like"/>
    <property type="match status" value="1"/>
</dbReference>
<keyword evidence="1" id="KW-0472">Membrane</keyword>
<keyword evidence="4" id="KW-1185">Reference proteome</keyword>
<dbReference type="RefSeq" id="WP_227229845.1">
    <property type="nucleotide sequence ID" value="NZ_JAJCVJ010000002.1"/>
</dbReference>
<reference evidence="3 4" key="1">
    <citation type="journal article" date="2019" name="Int. J. Syst. Evol. Microbiol.">
        <title>The Global Catalogue of Microorganisms (GCM) 10K type strain sequencing project: providing services to taxonomists for standard genome sequencing and annotation.</title>
        <authorList>
            <consortium name="The Broad Institute Genomics Platform"/>
            <consortium name="The Broad Institute Genome Sequencing Center for Infectious Disease"/>
            <person name="Wu L."/>
            <person name="Ma J."/>
        </authorList>
    </citation>
    <scope>NUCLEOTIDE SEQUENCE [LARGE SCALE GENOMIC DNA]</scope>
    <source>
        <strain evidence="3 4">CGMCC 1.12237</strain>
    </source>
</reference>